<gene>
    <name evidence="1" type="ORF">GCM10023165_07130</name>
</gene>
<name>A0ABP8H050_9BURK</name>
<evidence type="ECO:0000313" key="1">
    <source>
        <dbReference type="EMBL" id="GAA4332504.1"/>
    </source>
</evidence>
<dbReference type="Proteomes" id="UP001500975">
    <property type="component" value="Unassembled WGS sequence"/>
</dbReference>
<protein>
    <submittedName>
        <fullName evidence="1">Uncharacterized protein</fullName>
    </submittedName>
</protein>
<dbReference type="RefSeq" id="WP_345535940.1">
    <property type="nucleotide sequence ID" value="NZ_BAABGJ010000007.1"/>
</dbReference>
<proteinExistence type="predicted"/>
<reference evidence="2" key="1">
    <citation type="journal article" date="2019" name="Int. J. Syst. Evol. Microbiol.">
        <title>The Global Catalogue of Microorganisms (GCM) 10K type strain sequencing project: providing services to taxonomists for standard genome sequencing and annotation.</title>
        <authorList>
            <consortium name="The Broad Institute Genomics Platform"/>
            <consortium name="The Broad Institute Genome Sequencing Center for Infectious Disease"/>
            <person name="Wu L."/>
            <person name="Ma J."/>
        </authorList>
    </citation>
    <scope>NUCLEOTIDE SEQUENCE [LARGE SCALE GENOMIC DNA]</scope>
    <source>
        <strain evidence="2">JCM 17804</strain>
    </source>
</reference>
<sequence>MPQTSEPNGDPFEEPEVIHSYERAPMLPHGELLDLSGLAELVGFIVPVTMTYEAWVECIGWTGTPPEPEFPGTCEIARLWQVLWLARAEALRHDGTQFSFSMPRALRYDDGNADDNLVRRVDLVLLTHAGDQGELVATIMLPWQD</sequence>
<accession>A0ABP8H050</accession>
<comment type="caution">
    <text evidence="1">The sequence shown here is derived from an EMBL/GenBank/DDBJ whole genome shotgun (WGS) entry which is preliminary data.</text>
</comment>
<evidence type="ECO:0000313" key="2">
    <source>
        <dbReference type="Proteomes" id="UP001500975"/>
    </source>
</evidence>
<keyword evidence="2" id="KW-1185">Reference proteome</keyword>
<organism evidence="1 2">
    <name type="scientific">Variovorax defluvii</name>
    <dbReference type="NCBI Taxonomy" id="913761"/>
    <lineage>
        <taxon>Bacteria</taxon>
        <taxon>Pseudomonadati</taxon>
        <taxon>Pseudomonadota</taxon>
        <taxon>Betaproteobacteria</taxon>
        <taxon>Burkholderiales</taxon>
        <taxon>Comamonadaceae</taxon>
        <taxon>Variovorax</taxon>
    </lineage>
</organism>
<dbReference type="EMBL" id="BAABGJ010000007">
    <property type="protein sequence ID" value="GAA4332504.1"/>
    <property type="molecule type" value="Genomic_DNA"/>
</dbReference>